<feature type="compositionally biased region" description="Basic and acidic residues" evidence="1">
    <location>
        <begin position="1"/>
        <end position="15"/>
    </location>
</feature>
<evidence type="ECO:0000256" key="1">
    <source>
        <dbReference type="SAM" id="MobiDB-lite"/>
    </source>
</evidence>
<feature type="compositionally biased region" description="Basic and acidic residues" evidence="1">
    <location>
        <begin position="65"/>
        <end position="95"/>
    </location>
</feature>
<accession>A0A9D1MDN4</accession>
<proteinExistence type="predicted"/>
<dbReference type="Proteomes" id="UP000824081">
    <property type="component" value="Unassembled WGS sequence"/>
</dbReference>
<reference evidence="3" key="1">
    <citation type="submission" date="2020-10" db="EMBL/GenBank/DDBJ databases">
        <authorList>
            <person name="Gilroy R."/>
        </authorList>
    </citation>
    <scope>NUCLEOTIDE SEQUENCE</scope>
    <source>
        <strain evidence="3">11687</strain>
    </source>
</reference>
<sequence length="466" mass="50695">MKEENRKEEAAKEEQSGAEFGEIGFGKGTGFGAGFAKDFEGFGADNGFGKGGSGFSDGFGADFGKAFETDFGKEDGFGKEDFSGPDKKSGFKEEQTQSGNAAEESGFSESDILQAFGKLKETKEPERGPEETGEQAGKQAGEQTVNAKGEIKGETEPDFESVPGTEASAGIPEEEWEEQEPAESEDGARRAWYEPEGTENGTPMNDAEKIIEQIAAKIAADGWERKDKTPASGKSESPGNQKTKGQGSDEIKEHPKHAMIEEHALHEHTPLTAERINALKSEDGRFYLPSPPPKQKSDGISDPTGYIREQLSKRKRESGKKWPFLLLGLFGIVMFCGALLFMMNGGGGDGMIFMLGGVLIAVASVRQLFASLVSPQTNAEKFFLVTPFALEKLFASEQEGTIAGMRKTALQVYYSKNGEERIAKTEFCYTEEQLNRLIAAYYRGELVVACRREPAGWDEAVVLEPL</sequence>
<feature type="region of interest" description="Disordered" evidence="1">
    <location>
        <begin position="1"/>
        <end position="24"/>
    </location>
</feature>
<keyword evidence="2" id="KW-0812">Transmembrane</keyword>
<reference evidence="3" key="2">
    <citation type="journal article" date="2021" name="PeerJ">
        <title>Extensive microbial diversity within the chicken gut microbiome revealed by metagenomics and culture.</title>
        <authorList>
            <person name="Gilroy R."/>
            <person name="Ravi A."/>
            <person name="Getino M."/>
            <person name="Pursley I."/>
            <person name="Horton D.L."/>
            <person name="Alikhan N.F."/>
            <person name="Baker D."/>
            <person name="Gharbi K."/>
            <person name="Hall N."/>
            <person name="Watson M."/>
            <person name="Adriaenssens E.M."/>
            <person name="Foster-Nyarko E."/>
            <person name="Jarju S."/>
            <person name="Secka A."/>
            <person name="Antonio M."/>
            <person name="Oren A."/>
            <person name="Chaudhuri R.R."/>
            <person name="La Ragione R."/>
            <person name="Hildebrand F."/>
            <person name="Pallen M.J."/>
        </authorList>
    </citation>
    <scope>NUCLEOTIDE SEQUENCE</scope>
    <source>
        <strain evidence="3">11687</strain>
    </source>
</reference>
<feature type="transmembrane region" description="Helical" evidence="2">
    <location>
        <begin position="322"/>
        <end position="344"/>
    </location>
</feature>
<comment type="caution">
    <text evidence="3">The sequence shown here is derived from an EMBL/GenBank/DDBJ whole genome shotgun (WGS) entry which is preliminary data.</text>
</comment>
<evidence type="ECO:0000256" key="2">
    <source>
        <dbReference type="SAM" id="Phobius"/>
    </source>
</evidence>
<gene>
    <name evidence="3" type="ORF">IAC57_00035</name>
</gene>
<feature type="compositionally biased region" description="Acidic residues" evidence="1">
    <location>
        <begin position="172"/>
        <end position="185"/>
    </location>
</feature>
<dbReference type="EMBL" id="DVMZ01000002">
    <property type="protein sequence ID" value="HIU58465.1"/>
    <property type="molecule type" value="Genomic_DNA"/>
</dbReference>
<keyword evidence="2" id="KW-0472">Membrane</keyword>
<feature type="compositionally biased region" description="Basic and acidic residues" evidence="1">
    <location>
        <begin position="118"/>
        <end position="130"/>
    </location>
</feature>
<keyword evidence="2" id="KW-1133">Transmembrane helix</keyword>
<dbReference type="AlphaFoldDB" id="A0A9D1MDN4"/>
<name>A0A9D1MDN4_9FIRM</name>
<organism evidence="3 4">
    <name type="scientific">Candidatus Scatosoma pullistercoris</name>
    <dbReference type="NCBI Taxonomy" id="2840934"/>
    <lineage>
        <taxon>Bacteria</taxon>
        <taxon>Bacillati</taxon>
        <taxon>Bacillota</taxon>
        <taxon>Clostridia</taxon>
        <taxon>Candidatus Scatosoma</taxon>
    </lineage>
</organism>
<feature type="compositionally biased region" description="Polar residues" evidence="1">
    <location>
        <begin position="232"/>
        <end position="246"/>
    </location>
</feature>
<feature type="transmembrane region" description="Helical" evidence="2">
    <location>
        <begin position="350"/>
        <end position="369"/>
    </location>
</feature>
<feature type="region of interest" description="Disordered" evidence="1">
    <location>
        <begin position="64"/>
        <end position="251"/>
    </location>
</feature>
<protein>
    <submittedName>
        <fullName evidence="3">Uncharacterized protein</fullName>
    </submittedName>
</protein>
<feature type="region of interest" description="Disordered" evidence="1">
    <location>
        <begin position="283"/>
        <end position="305"/>
    </location>
</feature>
<evidence type="ECO:0000313" key="3">
    <source>
        <dbReference type="EMBL" id="HIU58465.1"/>
    </source>
</evidence>
<evidence type="ECO:0000313" key="4">
    <source>
        <dbReference type="Proteomes" id="UP000824081"/>
    </source>
</evidence>